<dbReference type="GeneID" id="87806755"/>
<evidence type="ECO:0008006" key="4">
    <source>
        <dbReference type="Google" id="ProtNLM"/>
    </source>
</evidence>
<evidence type="ECO:0000313" key="2">
    <source>
        <dbReference type="EMBL" id="WOO79998.1"/>
    </source>
</evidence>
<keyword evidence="3" id="KW-1185">Reference proteome</keyword>
<keyword evidence="1" id="KW-0732">Signal</keyword>
<protein>
    <recommendedName>
        <fullName evidence="4">WSC domain-containing protein</fullName>
    </recommendedName>
</protein>
<reference evidence="2" key="1">
    <citation type="submission" date="2023-10" db="EMBL/GenBank/DDBJ databases">
        <authorList>
            <person name="Noh H."/>
        </authorList>
    </citation>
    <scope>NUCLEOTIDE SEQUENCE</scope>
    <source>
        <strain evidence="2">DUCC4014</strain>
    </source>
</reference>
<dbReference type="AlphaFoldDB" id="A0AAF0Y488"/>
<dbReference type="RefSeq" id="XP_062626030.1">
    <property type="nucleotide sequence ID" value="XM_062770046.1"/>
</dbReference>
<feature type="chain" id="PRO_5042019346" description="WSC domain-containing protein" evidence="1">
    <location>
        <begin position="19"/>
        <end position="265"/>
    </location>
</feature>
<organism evidence="2 3">
    <name type="scientific">Vanrija pseudolonga</name>
    <dbReference type="NCBI Taxonomy" id="143232"/>
    <lineage>
        <taxon>Eukaryota</taxon>
        <taxon>Fungi</taxon>
        <taxon>Dikarya</taxon>
        <taxon>Basidiomycota</taxon>
        <taxon>Agaricomycotina</taxon>
        <taxon>Tremellomycetes</taxon>
        <taxon>Trichosporonales</taxon>
        <taxon>Trichosporonaceae</taxon>
        <taxon>Vanrija</taxon>
    </lineage>
</organism>
<sequence>MLIISVALLTVFAGTALGQYPPGFTTQVGPPSFLGCYAAATPQSTVQPGTFTFLGCSSQCKTQSNRYFFWNPDTQGCACALTAWSSPSSLLTGSVTAGCTATNQSPPGCQSCPFNTWQYWDSETSFVTGVTTCYNQPNINIALGSYNVISNPGQCYVQCATSTYAYVYANIVFNQWNCFCSDTNLINNGAPGVGCQQGSVFVSLHSLTTLTFSKVFAHSLQSRASGLSRRRRATLSPNAYCPGALSACKVSGSEGYEVSIMYQHN</sequence>
<name>A0AAF0Y488_9TREE</name>
<feature type="signal peptide" evidence="1">
    <location>
        <begin position="1"/>
        <end position="18"/>
    </location>
</feature>
<dbReference type="EMBL" id="CP086715">
    <property type="protein sequence ID" value="WOO79998.1"/>
    <property type="molecule type" value="Genomic_DNA"/>
</dbReference>
<dbReference type="Proteomes" id="UP000827549">
    <property type="component" value="Chromosome 2"/>
</dbReference>
<accession>A0AAF0Y488</accession>
<proteinExistence type="predicted"/>
<gene>
    <name evidence="2" type="ORF">LOC62_02G003513</name>
</gene>
<evidence type="ECO:0000313" key="3">
    <source>
        <dbReference type="Proteomes" id="UP000827549"/>
    </source>
</evidence>
<evidence type="ECO:0000256" key="1">
    <source>
        <dbReference type="SAM" id="SignalP"/>
    </source>
</evidence>